<sequence length="598" mass="66760">MASFGWSAGDVIAIATLAWKVYKACESAGEEYQSLAVDVRAMQALLQDVGNELQEPRSVIHKAGKSKRQQLLNLLDDCNTELRDLERYILQYKSLKSAKPRLRDRLRFGIKPISQIRLKLSQHTDGLNLFLTHINTSSLGRLEQASETSVGVLNDIRAKLDDLRHQVEIGQKDVSLLDVKSSWSNLEKELVGDRVTERDVASNRDSIQEYITTWLATADHSDAGREPETRVFKSKRTSSMVPWTAQSQSATRPGGLAHGPEFSGSLAEMWNYNGRHTPTTESEISHSEDFSAFSESVFSSHSLPSSRSTTPGIPEKPSTQHSDRDSTLLGLAEDLTSNGGIADLMDELDAFVLDISRSSTPENDKNTETEESRLEAAENGYSADKVPQQPYAVAPRRRVVTRPLPLTLEEAFSGGVKKKRVRGRLSPQKNDQNEIELRESAIEVPFPAGVKSGFRIEIPDVATHLDGTVQDLHFIVELSQKKHDSLQWDGNNLTTVINITLLESLCGWTRDIKTIDGRELRIERQEVTPPTWSGVYPGCGMRVSSKNNTTSDLVVKVNVEYPEAISPYQDKTLKRILAPKTDLSPRMQFMLQENQDCF</sequence>
<feature type="region of interest" description="Disordered" evidence="2">
    <location>
        <begin position="358"/>
        <end position="382"/>
    </location>
</feature>
<dbReference type="CDD" id="cd10747">
    <property type="entry name" value="DnaJ_C"/>
    <property type="match status" value="1"/>
</dbReference>
<organism evidence="4 5">
    <name type="scientific">Seiridium unicorne</name>
    <dbReference type="NCBI Taxonomy" id="138068"/>
    <lineage>
        <taxon>Eukaryota</taxon>
        <taxon>Fungi</taxon>
        <taxon>Dikarya</taxon>
        <taxon>Ascomycota</taxon>
        <taxon>Pezizomycotina</taxon>
        <taxon>Sordariomycetes</taxon>
        <taxon>Xylariomycetidae</taxon>
        <taxon>Amphisphaeriales</taxon>
        <taxon>Sporocadaceae</taxon>
        <taxon>Seiridium</taxon>
    </lineage>
</organism>
<dbReference type="Proteomes" id="UP001408356">
    <property type="component" value="Unassembled WGS sequence"/>
</dbReference>
<reference evidence="4 5" key="1">
    <citation type="journal article" date="2024" name="J. Plant Pathol.">
        <title>Sequence and assembly of the genome of Seiridium unicorne, isolate CBS 538.82, causal agent of cypress canker disease.</title>
        <authorList>
            <person name="Scali E."/>
            <person name="Rocca G.D."/>
            <person name="Danti R."/>
            <person name="Garbelotto M."/>
            <person name="Barberini S."/>
            <person name="Baroncelli R."/>
            <person name="Emiliani G."/>
        </authorList>
    </citation>
    <scope>NUCLEOTIDE SEQUENCE [LARGE SCALE GENOMIC DNA]</scope>
    <source>
        <strain evidence="4 5">BM-138-508</strain>
    </source>
</reference>
<dbReference type="EMBL" id="JARVKF010000124">
    <property type="protein sequence ID" value="KAK9422329.1"/>
    <property type="molecule type" value="Genomic_DNA"/>
</dbReference>
<dbReference type="PANTHER" id="PTHR24078:SF553">
    <property type="entry name" value="DNAJ HOMOLOG SUBFAMILY B MEMBER 5"/>
    <property type="match status" value="1"/>
</dbReference>
<gene>
    <name evidence="4" type="ORF">SUNI508_05008</name>
</gene>
<evidence type="ECO:0000259" key="3">
    <source>
        <dbReference type="Pfam" id="PF01556"/>
    </source>
</evidence>
<dbReference type="Gene3D" id="2.60.260.20">
    <property type="entry name" value="Urease metallochaperone UreE, N-terminal domain"/>
    <property type="match status" value="2"/>
</dbReference>
<dbReference type="SUPFAM" id="SSF49493">
    <property type="entry name" value="HSP40/DnaJ peptide-binding domain"/>
    <property type="match status" value="1"/>
</dbReference>
<feature type="region of interest" description="Disordered" evidence="2">
    <location>
        <begin position="300"/>
        <end position="325"/>
    </location>
</feature>
<evidence type="ECO:0000256" key="1">
    <source>
        <dbReference type="ARBA" id="ARBA00023186"/>
    </source>
</evidence>
<evidence type="ECO:0000313" key="5">
    <source>
        <dbReference type="Proteomes" id="UP001408356"/>
    </source>
</evidence>
<comment type="caution">
    <text evidence="4">The sequence shown here is derived from an EMBL/GenBank/DDBJ whole genome shotgun (WGS) entry which is preliminary data.</text>
</comment>
<dbReference type="PANTHER" id="PTHR24078">
    <property type="entry name" value="DNAJ HOMOLOG SUBFAMILY C MEMBER"/>
    <property type="match status" value="1"/>
</dbReference>
<feature type="region of interest" description="Disordered" evidence="2">
    <location>
        <begin position="225"/>
        <end position="262"/>
    </location>
</feature>
<proteinExistence type="predicted"/>
<dbReference type="InterPro" id="IPR002939">
    <property type="entry name" value="DnaJ_C"/>
</dbReference>
<evidence type="ECO:0000256" key="2">
    <source>
        <dbReference type="SAM" id="MobiDB-lite"/>
    </source>
</evidence>
<feature type="compositionally biased region" description="Polar residues" evidence="2">
    <location>
        <begin position="237"/>
        <end position="251"/>
    </location>
</feature>
<dbReference type="InterPro" id="IPR008971">
    <property type="entry name" value="HSP40/DnaJ_pept-bd"/>
</dbReference>
<evidence type="ECO:0000313" key="4">
    <source>
        <dbReference type="EMBL" id="KAK9422329.1"/>
    </source>
</evidence>
<keyword evidence="1" id="KW-0143">Chaperone</keyword>
<feature type="domain" description="Chaperone DnaJ C-terminal" evidence="3">
    <location>
        <begin position="403"/>
        <end position="562"/>
    </location>
</feature>
<dbReference type="InterPro" id="IPR051339">
    <property type="entry name" value="DnaJ_subfamily_B"/>
</dbReference>
<protein>
    <submittedName>
        <fullName evidence="4">Chaperone DnaJ C-terminal domain-containing protein</fullName>
    </submittedName>
</protein>
<name>A0ABR2V607_9PEZI</name>
<keyword evidence="5" id="KW-1185">Reference proteome</keyword>
<feature type="compositionally biased region" description="Basic and acidic residues" evidence="2">
    <location>
        <begin position="362"/>
        <end position="376"/>
    </location>
</feature>
<accession>A0ABR2V607</accession>
<dbReference type="Pfam" id="PF01556">
    <property type="entry name" value="DnaJ_C"/>
    <property type="match status" value="1"/>
</dbReference>